<dbReference type="GeneTree" id="ENSGT00940000177607"/>
<reference evidence="1" key="2">
    <citation type="submission" date="2025-08" db="UniProtKB">
        <authorList>
            <consortium name="Ensembl"/>
        </authorList>
    </citation>
    <scope>IDENTIFICATION</scope>
</reference>
<dbReference type="Proteomes" id="UP000472277">
    <property type="component" value="Chromosome 1"/>
</dbReference>
<dbReference type="Ensembl" id="ENSSTUT00000118956.1">
    <property type="protein sequence ID" value="ENSSTUP00000111132.1"/>
    <property type="gene ID" value="ENSSTUG00000049252.1"/>
</dbReference>
<reference evidence="1" key="3">
    <citation type="submission" date="2025-09" db="UniProtKB">
        <authorList>
            <consortium name="Ensembl"/>
        </authorList>
    </citation>
    <scope>IDENTIFICATION</scope>
</reference>
<dbReference type="AlphaFoldDB" id="A0A674ETZ4"/>
<keyword evidence="2" id="KW-1185">Reference proteome</keyword>
<sequence>MRTITSPGGKVKTVTVRRTVSLDAHEINSLITSATVPVFGRVKVIYLL</sequence>
<proteinExistence type="predicted"/>
<dbReference type="InParanoid" id="A0A674ETZ4"/>
<reference evidence="1" key="1">
    <citation type="submission" date="2021-04" db="EMBL/GenBank/DDBJ databases">
        <authorList>
            <consortium name="Wellcome Sanger Institute Data Sharing"/>
        </authorList>
    </citation>
    <scope>NUCLEOTIDE SEQUENCE [LARGE SCALE GENOMIC DNA]</scope>
</reference>
<accession>A0A674ETZ4</accession>
<evidence type="ECO:0000313" key="1">
    <source>
        <dbReference type="Ensembl" id="ENSSTUP00000111132.1"/>
    </source>
</evidence>
<protein>
    <submittedName>
        <fullName evidence="1">Uncharacterized protein</fullName>
    </submittedName>
</protein>
<organism evidence="1 2">
    <name type="scientific">Salmo trutta</name>
    <name type="common">Brown trout</name>
    <dbReference type="NCBI Taxonomy" id="8032"/>
    <lineage>
        <taxon>Eukaryota</taxon>
        <taxon>Metazoa</taxon>
        <taxon>Chordata</taxon>
        <taxon>Craniata</taxon>
        <taxon>Vertebrata</taxon>
        <taxon>Euteleostomi</taxon>
        <taxon>Actinopterygii</taxon>
        <taxon>Neopterygii</taxon>
        <taxon>Teleostei</taxon>
        <taxon>Protacanthopterygii</taxon>
        <taxon>Salmoniformes</taxon>
        <taxon>Salmonidae</taxon>
        <taxon>Salmoninae</taxon>
        <taxon>Salmo</taxon>
    </lineage>
</organism>
<evidence type="ECO:0000313" key="2">
    <source>
        <dbReference type="Proteomes" id="UP000472277"/>
    </source>
</evidence>
<name>A0A674ETZ4_SALTR</name>